<evidence type="ECO:0000313" key="1">
    <source>
        <dbReference type="EMBL" id="KTC98697.1"/>
    </source>
</evidence>
<dbReference type="EMBL" id="LNYA01000018">
    <property type="protein sequence ID" value="KTC98697.1"/>
    <property type="molecule type" value="Genomic_DNA"/>
</dbReference>
<dbReference type="InterPro" id="IPR038498">
    <property type="entry name" value="OspF/SpvC_sf"/>
</dbReference>
<dbReference type="Gene3D" id="3.30.2430.10">
    <property type="entry name" value="phosphothreonine lyase"/>
    <property type="match status" value="1"/>
</dbReference>
<sequence length="185" mass="21027">MSTFSNQWVVYNRSNLIGVNLNKSDWKINLSIHQNDIIKALPIIAKIALDHNLGSFKVMYKKYADECQNKKTMKGREFVFFNCANPDFDGQKFIEILSKIENALKEAKIRNSTDTPPRSNRKLGYYSSYTHDAWTNDARGGISADIPFEEAVEETGLIDDDPFIGYGYDDLSKSIKSIQSNSPKL</sequence>
<name>A0A0W0TSV5_LEGER</name>
<protein>
    <submittedName>
        <fullName evidence="1">Uncharacterized protein</fullName>
    </submittedName>
</protein>
<organism evidence="1 2">
    <name type="scientific">Legionella erythra</name>
    <dbReference type="NCBI Taxonomy" id="448"/>
    <lineage>
        <taxon>Bacteria</taxon>
        <taxon>Pseudomonadati</taxon>
        <taxon>Pseudomonadota</taxon>
        <taxon>Gammaproteobacteria</taxon>
        <taxon>Legionellales</taxon>
        <taxon>Legionellaceae</taxon>
        <taxon>Legionella</taxon>
    </lineage>
</organism>
<evidence type="ECO:0000313" key="2">
    <source>
        <dbReference type="Proteomes" id="UP000054773"/>
    </source>
</evidence>
<gene>
    <name evidence="1" type="ORF">Lery_0861</name>
</gene>
<dbReference type="RefSeq" id="WP_058526027.1">
    <property type="nucleotide sequence ID" value="NZ_CAAAHY010000008.1"/>
</dbReference>
<dbReference type="Proteomes" id="UP000054773">
    <property type="component" value="Unassembled WGS sequence"/>
</dbReference>
<dbReference type="OrthoDB" id="10005144at2"/>
<comment type="caution">
    <text evidence="1">The sequence shown here is derived from an EMBL/GenBank/DDBJ whole genome shotgun (WGS) entry which is preliminary data.</text>
</comment>
<reference evidence="1 2" key="1">
    <citation type="submission" date="2015-11" db="EMBL/GenBank/DDBJ databases">
        <title>Genomic analysis of 38 Legionella species identifies large and diverse effector repertoires.</title>
        <authorList>
            <person name="Burstein D."/>
            <person name="Amaro F."/>
            <person name="Zusman T."/>
            <person name="Lifshitz Z."/>
            <person name="Cohen O."/>
            <person name="Gilbert J.A."/>
            <person name="Pupko T."/>
            <person name="Shuman H.A."/>
            <person name="Segal G."/>
        </authorList>
    </citation>
    <scope>NUCLEOTIDE SEQUENCE [LARGE SCALE GENOMIC DNA]</scope>
    <source>
        <strain evidence="1 2">SE-32A-C8</strain>
    </source>
</reference>
<dbReference type="AlphaFoldDB" id="A0A0W0TSV5"/>
<proteinExistence type="predicted"/>
<keyword evidence="2" id="KW-1185">Reference proteome</keyword>
<dbReference type="PATRIC" id="fig|448.7.peg.901"/>
<accession>A0A0W0TSV5</accession>